<dbReference type="PROSITE" id="PS00855">
    <property type="entry name" value="SPASE_II"/>
    <property type="match status" value="1"/>
</dbReference>
<keyword evidence="2" id="KW-0645">Protease</keyword>
<name>A0A6J6RZK1_9ZZZZ</name>
<dbReference type="NCBIfam" id="TIGR00077">
    <property type="entry name" value="lspA"/>
    <property type="match status" value="1"/>
</dbReference>
<evidence type="ECO:0000256" key="5">
    <source>
        <dbReference type="ARBA" id="ARBA00022989"/>
    </source>
</evidence>
<reference evidence="8" key="1">
    <citation type="submission" date="2020-05" db="EMBL/GenBank/DDBJ databases">
        <authorList>
            <person name="Chiriac C."/>
            <person name="Salcher M."/>
            <person name="Ghai R."/>
            <person name="Kavagutti S V."/>
        </authorList>
    </citation>
    <scope>NUCLEOTIDE SEQUENCE</scope>
</reference>
<evidence type="ECO:0000256" key="1">
    <source>
        <dbReference type="ARBA" id="ARBA00022475"/>
    </source>
</evidence>
<proteinExistence type="inferred from homology"/>
<protein>
    <submittedName>
        <fullName evidence="8">Unannotated protein</fullName>
    </submittedName>
</protein>
<sequence length="150" mass="15896">MALTVIVADQLSKWWVVSNLADNPLTLIGSYISFELSRNSGSALSLFQGFTPILAILAVILTVVLVRVIQRSEDLLSIFGLALILGGAVGNLIDRIFRAPGIFEGSVVDFIRVGSFPIFNIADSAITVGAVVVVVASFTHGGRRGAPKQV</sequence>
<organism evidence="8">
    <name type="scientific">freshwater metagenome</name>
    <dbReference type="NCBI Taxonomy" id="449393"/>
    <lineage>
        <taxon>unclassified sequences</taxon>
        <taxon>metagenomes</taxon>
        <taxon>ecological metagenomes</taxon>
    </lineage>
</organism>
<dbReference type="PANTHER" id="PTHR33695:SF1">
    <property type="entry name" value="LIPOPROTEIN SIGNAL PEPTIDASE"/>
    <property type="match status" value="1"/>
</dbReference>
<gene>
    <name evidence="8" type="ORF">UFOPK2683_01096</name>
    <name evidence="9" type="ORF">UFOPK3605_00261</name>
    <name evidence="10" type="ORF">UFOPK3897_01261</name>
    <name evidence="11" type="ORF">UFOPK4121_00370</name>
</gene>
<keyword evidence="4" id="KW-0378">Hydrolase</keyword>
<evidence type="ECO:0000256" key="2">
    <source>
        <dbReference type="ARBA" id="ARBA00022670"/>
    </source>
</evidence>
<evidence type="ECO:0000313" key="10">
    <source>
        <dbReference type="EMBL" id="CAB4983640.1"/>
    </source>
</evidence>
<evidence type="ECO:0000313" key="11">
    <source>
        <dbReference type="EMBL" id="CAB5016367.1"/>
    </source>
</evidence>
<dbReference type="AlphaFoldDB" id="A0A6J6RZK1"/>
<feature type="transmembrane region" description="Helical" evidence="7">
    <location>
        <begin position="113"/>
        <end position="138"/>
    </location>
</feature>
<dbReference type="GO" id="GO:0004190">
    <property type="term" value="F:aspartic-type endopeptidase activity"/>
    <property type="evidence" value="ECO:0007669"/>
    <property type="project" value="InterPro"/>
</dbReference>
<dbReference type="PRINTS" id="PR00781">
    <property type="entry name" value="LIPOSIGPTASE"/>
</dbReference>
<keyword evidence="1" id="KW-1003">Cell membrane</keyword>
<evidence type="ECO:0000256" key="6">
    <source>
        <dbReference type="ARBA" id="ARBA00023136"/>
    </source>
</evidence>
<dbReference type="GO" id="GO:0006508">
    <property type="term" value="P:proteolysis"/>
    <property type="evidence" value="ECO:0007669"/>
    <property type="project" value="UniProtKB-KW"/>
</dbReference>
<evidence type="ECO:0000313" key="9">
    <source>
        <dbReference type="EMBL" id="CAB4897017.1"/>
    </source>
</evidence>
<dbReference type="InterPro" id="IPR001872">
    <property type="entry name" value="Peptidase_A8"/>
</dbReference>
<feature type="transmembrane region" description="Helical" evidence="7">
    <location>
        <begin position="75"/>
        <end position="93"/>
    </location>
</feature>
<keyword evidence="5 7" id="KW-1133">Transmembrane helix</keyword>
<keyword evidence="6 7" id="KW-0472">Membrane</keyword>
<dbReference type="EMBL" id="CAFBMM010000004">
    <property type="protein sequence ID" value="CAB4897017.1"/>
    <property type="molecule type" value="Genomic_DNA"/>
</dbReference>
<dbReference type="GO" id="GO:0016020">
    <property type="term" value="C:membrane"/>
    <property type="evidence" value="ECO:0007669"/>
    <property type="project" value="InterPro"/>
</dbReference>
<dbReference type="EMBL" id="CAEZYK010000065">
    <property type="protein sequence ID" value="CAB4727951.1"/>
    <property type="molecule type" value="Genomic_DNA"/>
</dbReference>
<dbReference type="PANTHER" id="PTHR33695">
    <property type="entry name" value="LIPOPROTEIN SIGNAL PEPTIDASE"/>
    <property type="match status" value="1"/>
</dbReference>
<evidence type="ECO:0000256" key="4">
    <source>
        <dbReference type="ARBA" id="ARBA00022801"/>
    </source>
</evidence>
<accession>A0A6J6RZK1</accession>
<dbReference type="EMBL" id="CAFBPQ010000006">
    <property type="protein sequence ID" value="CAB5016367.1"/>
    <property type="molecule type" value="Genomic_DNA"/>
</dbReference>
<dbReference type="HAMAP" id="MF_00161">
    <property type="entry name" value="LspA"/>
    <property type="match status" value="1"/>
</dbReference>
<dbReference type="EMBL" id="CAFBOF010000034">
    <property type="protein sequence ID" value="CAB4983640.1"/>
    <property type="molecule type" value="Genomic_DNA"/>
</dbReference>
<evidence type="ECO:0000313" key="8">
    <source>
        <dbReference type="EMBL" id="CAB4727951.1"/>
    </source>
</evidence>
<evidence type="ECO:0000256" key="7">
    <source>
        <dbReference type="SAM" id="Phobius"/>
    </source>
</evidence>
<keyword evidence="3 7" id="KW-0812">Transmembrane</keyword>
<dbReference type="Pfam" id="PF01252">
    <property type="entry name" value="Peptidase_A8"/>
    <property type="match status" value="1"/>
</dbReference>
<evidence type="ECO:0000256" key="3">
    <source>
        <dbReference type="ARBA" id="ARBA00022692"/>
    </source>
</evidence>
<feature type="transmembrane region" description="Helical" evidence="7">
    <location>
        <begin position="46"/>
        <end position="68"/>
    </location>
</feature>